<dbReference type="EMBL" id="SLXM01000010">
    <property type="protein sequence ID" value="TCP22960.1"/>
    <property type="molecule type" value="Genomic_DNA"/>
</dbReference>
<evidence type="ECO:0000259" key="1">
    <source>
        <dbReference type="PROSITE" id="PS51662"/>
    </source>
</evidence>
<dbReference type="Proteomes" id="UP000294564">
    <property type="component" value="Unassembled WGS sequence"/>
</dbReference>
<dbReference type="AlphaFoldDB" id="A0A4R2NMV7"/>
<reference evidence="2 3" key="1">
    <citation type="submission" date="2019-03" db="EMBL/GenBank/DDBJ databases">
        <title>Genomic Encyclopedia of Type Strains, Phase IV (KMG-IV): sequencing the most valuable type-strain genomes for metagenomic binning, comparative biology and taxonomic classification.</title>
        <authorList>
            <person name="Goeker M."/>
        </authorList>
    </citation>
    <scope>NUCLEOTIDE SEQUENCE [LARGE SCALE GENOMIC DNA]</scope>
    <source>
        <strain evidence="2 3">DSM 14836</strain>
    </source>
</reference>
<dbReference type="InterPro" id="IPR003431">
    <property type="entry name" value="B-propeller_Phytase"/>
</dbReference>
<evidence type="ECO:0000313" key="3">
    <source>
        <dbReference type="Proteomes" id="UP000294564"/>
    </source>
</evidence>
<dbReference type="RefSeq" id="WP_132795741.1">
    <property type="nucleotide sequence ID" value="NZ_SLXM01000010.1"/>
</dbReference>
<dbReference type="Gene3D" id="2.120.10.30">
    <property type="entry name" value="TolB, C-terminal domain"/>
    <property type="match status" value="1"/>
</dbReference>
<gene>
    <name evidence="2" type="ORF">EV195_11090</name>
</gene>
<protein>
    <submittedName>
        <fullName evidence="2">3-phytase</fullName>
    </submittedName>
</protein>
<evidence type="ECO:0000313" key="2">
    <source>
        <dbReference type="EMBL" id="TCP22960.1"/>
    </source>
</evidence>
<organism evidence="2 3">
    <name type="scientific">Tenacibaculum skagerrakense</name>
    <dbReference type="NCBI Taxonomy" id="186571"/>
    <lineage>
        <taxon>Bacteria</taxon>
        <taxon>Pseudomonadati</taxon>
        <taxon>Bacteroidota</taxon>
        <taxon>Flavobacteriia</taxon>
        <taxon>Flavobacteriales</taxon>
        <taxon>Flavobacteriaceae</taxon>
        <taxon>Tenacibaculum</taxon>
    </lineage>
</organism>
<dbReference type="OrthoDB" id="8696437at2"/>
<dbReference type="PROSITE" id="PS51662">
    <property type="entry name" value="BP_PHYTASE"/>
    <property type="match status" value="1"/>
</dbReference>
<name>A0A4R2NMV7_9FLAO</name>
<accession>A0A4R2NMV7</accession>
<sequence>MTYSKNKISKLYSIVFFSGIVTLNSCGEHSGLKKISPDIISEKTANDSDDPAIWVNKKDPSKSIVFGTDKDTNGAIYAFDLEGKIIQDKTIKGIKRPNNVDLSYDFQLNDSTKVDVIGFTERENQQIRLFSVPEMNALDNGGFKVFEDESKENFKYPMGIALYKSPISNKTYAIVSRKEGPKSNYLYQYELAPDSTGITSKLVRKFGNFSGKKEIEAIAVDNELGFIYYSDEQHCIRKYYAEPQKGNEEVSCFAQDKFKSDIEGIAIAKTGERSGYIIVSDQQRGAFNIFDRETNKFIKAVNLSTLETDGCDVTTISLNSKFSGGLFVAMNDDKNFFFYDFNKLLNQ</sequence>
<keyword evidence="3" id="KW-1185">Reference proteome</keyword>
<proteinExistence type="predicted"/>
<dbReference type="InterPro" id="IPR011042">
    <property type="entry name" value="6-blade_b-propeller_TolB-like"/>
</dbReference>
<dbReference type="GO" id="GO:0016158">
    <property type="term" value="F:inositol hexakisphosphate 3-phosphatase activity"/>
    <property type="evidence" value="ECO:0007669"/>
    <property type="project" value="InterPro"/>
</dbReference>
<dbReference type="SUPFAM" id="SSF50956">
    <property type="entry name" value="Thermostable phytase (3-phytase)"/>
    <property type="match status" value="1"/>
</dbReference>
<comment type="caution">
    <text evidence="2">The sequence shown here is derived from an EMBL/GenBank/DDBJ whole genome shotgun (WGS) entry which is preliminary data.</text>
</comment>
<feature type="domain" description="BPP" evidence="1">
    <location>
        <begin position="25"/>
        <end position="347"/>
    </location>
</feature>
<dbReference type="Pfam" id="PF02333">
    <property type="entry name" value="Phytase"/>
    <property type="match status" value="1"/>
</dbReference>